<feature type="region of interest" description="Disordered" evidence="1">
    <location>
        <begin position="1"/>
        <end position="40"/>
    </location>
</feature>
<keyword evidence="3" id="KW-1185">Reference proteome</keyword>
<dbReference type="Proteomes" id="UP000510686">
    <property type="component" value="Chromosome 2"/>
</dbReference>
<dbReference type="GeneID" id="90967593"/>
<dbReference type="AlphaFoldDB" id="A0A7D5YPX4"/>
<accession>A0A7D5YPX4</accession>
<evidence type="ECO:0000313" key="2">
    <source>
        <dbReference type="EMBL" id="QLI67860.1"/>
    </source>
</evidence>
<name>A0A7D5YPX4_9HYPO</name>
<proteinExistence type="predicted"/>
<protein>
    <submittedName>
        <fullName evidence="2">Uncharacterized protein</fullName>
    </submittedName>
</protein>
<dbReference type="RefSeq" id="XP_065986463.1">
    <property type="nucleotide sequence ID" value="XM_066130094.1"/>
</dbReference>
<gene>
    <name evidence="2" type="ORF">G6M90_00g031820</name>
</gene>
<feature type="compositionally biased region" description="Polar residues" evidence="1">
    <location>
        <begin position="7"/>
        <end position="19"/>
    </location>
</feature>
<dbReference type="KEGG" id="mbrn:90967593"/>
<evidence type="ECO:0000256" key="1">
    <source>
        <dbReference type="SAM" id="MobiDB-lite"/>
    </source>
</evidence>
<evidence type="ECO:0000313" key="3">
    <source>
        <dbReference type="Proteomes" id="UP000510686"/>
    </source>
</evidence>
<dbReference type="EMBL" id="CP058933">
    <property type="protein sequence ID" value="QLI67860.1"/>
    <property type="molecule type" value="Genomic_DNA"/>
</dbReference>
<organism evidence="2 3">
    <name type="scientific">Metarhizium brunneum</name>
    <dbReference type="NCBI Taxonomy" id="500148"/>
    <lineage>
        <taxon>Eukaryota</taxon>
        <taxon>Fungi</taxon>
        <taxon>Dikarya</taxon>
        <taxon>Ascomycota</taxon>
        <taxon>Pezizomycotina</taxon>
        <taxon>Sordariomycetes</taxon>
        <taxon>Hypocreomycetidae</taxon>
        <taxon>Hypocreales</taxon>
        <taxon>Clavicipitaceae</taxon>
        <taxon>Metarhizium</taxon>
    </lineage>
</organism>
<reference evidence="2 3" key="1">
    <citation type="submission" date="2020-07" db="EMBL/GenBank/DDBJ databases">
        <title>Telomere length de novo assembly of all 7 chromosomes of the fungus, Metarhizium brunneum, using a novel assembly pipeline.</title>
        <authorList>
            <person name="Saud z."/>
            <person name="Kortsinoglou A."/>
            <person name="Kouvelis V.N."/>
            <person name="Butt T.M."/>
        </authorList>
    </citation>
    <scope>NUCLEOTIDE SEQUENCE [LARGE SCALE GENOMIC DNA]</scope>
    <source>
        <strain evidence="2 3">4556</strain>
    </source>
</reference>
<sequence length="68" mass="7882">MADTQKRGASSQNAGQPQSYAERRPEASAPSAGKKKRSKRNEYMLNQYVYETRQEQLPINEIFAQKYR</sequence>